<reference evidence="5" key="1">
    <citation type="journal article" date="2019" name="Int. J. Syst. Evol. Microbiol.">
        <title>The Global Catalogue of Microorganisms (GCM) 10K type strain sequencing project: providing services to taxonomists for standard genome sequencing and annotation.</title>
        <authorList>
            <consortium name="The Broad Institute Genomics Platform"/>
            <consortium name="The Broad Institute Genome Sequencing Center for Infectious Disease"/>
            <person name="Wu L."/>
            <person name="Ma J."/>
        </authorList>
    </citation>
    <scope>NUCLEOTIDE SEQUENCE [LARGE SCALE GENOMIC DNA]</scope>
    <source>
        <strain evidence="5">JCM 10671</strain>
    </source>
</reference>
<dbReference type="Gene3D" id="3.20.20.370">
    <property type="entry name" value="Glycoside hydrolase/deacetylase"/>
    <property type="match status" value="1"/>
</dbReference>
<evidence type="ECO:0000259" key="3">
    <source>
        <dbReference type="Pfam" id="PF01522"/>
    </source>
</evidence>
<evidence type="ECO:0000256" key="1">
    <source>
        <dbReference type="ARBA" id="ARBA00022729"/>
    </source>
</evidence>
<sequence>MLSGCSSDDDDPNVAESPAPTAGETTTPTPDATPEPSAVDPASVKANELAAIPVMMYHQVKAEVCSACVYDQTPAEFKAELARMHKAGFVPITVAQMVAGEIDVPAGKHPVVLTFDDSSASQIQIDADGNPTPDSAVGVLEAFAKENPDFRAMGSFYVNDTSFNDPKALPWLVEHGYEVGVHTVTHANLKQSSDTTVQKEIANNIAAIKAQAPDAKVNTIALPFGISPSNPQLLRSGEFEGKSYTLDAALLVGSNPAKSVFDADFDPYKIARIRSGPKNKPVETDSTYWLDLFDQGKWAAYTSDGDPTKISFPSTSTKKVGSKWADKANPYEPAGEGSGSSSSPSPSATASTPPSSSPEETPAATPTSTS</sequence>
<dbReference type="Pfam" id="PF01522">
    <property type="entry name" value="Polysacc_deac_1"/>
    <property type="match status" value="1"/>
</dbReference>
<dbReference type="Proteomes" id="UP001500957">
    <property type="component" value="Unassembled WGS sequence"/>
</dbReference>
<dbReference type="EMBL" id="BAAAHE010000027">
    <property type="protein sequence ID" value="GAA0627094.1"/>
    <property type="molecule type" value="Genomic_DNA"/>
</dbReference>
<dbReference type="PANTHER" id="PTHR34216:SF11">
    <property type="entry name" value="CHITOOLIGOSACCHARIDE DEACETYLASE"/>
    <property type="match status" value="1"/>
</dbReference>
<proteinExistence type="predicted"/>
<feature type="compositionally biased region" description="Low complexity" evidence="2">
    <location>
        <begin position="332"/>
        <end position="370"/>
    </location>
</feature>
<comment type="caution">
    <text evidence="4">The sequence shown here is derived from an EMBL/GenBank/DDBJ whole genome shotgun (WGS) entry which is preliminary data.</text>
</comment>
<gene>
    <name evidence="4" type="ORF">GCM10009547_33320</name>
</gene>
<organism evidence="4 5">
    <name type="scientific">Sporichthya brevicatena</name>
    <dbReference type="NCBI Taxonomy" id="171442"/>
    <lineage>
        <taxon>Bacteria</taxon>
        <taxon>Bacillati</taxon>
        <taxon>Actinomycetota</taxon>
        <taxon>Actinomycetes</taxon>
        <taxon>Sporichthyales</taxon>
        <taxon>Sporichthyaceae</taxon>
        <taxon>Sporichthya</taxon>
    </lineage>
</organism>
<feature type="compositionally biased region" description="Low complexity" evidence="2">
    <location>
        <begin position="15"/>
        <end position="38"/>
    </location>
</feature>
<dbReference type="PANTHER" id="PTHR34216">
    <property type="match status" value="1"/>
</dbReference>
<dbReference type="InterPro" id="IPR051398">
    <property type="entry name" value="Polysacch_Deacetylase"/>
</dbReference>
<feature type="region of interest" description="Disordered" evidence="2">
    <location>
        <begin position="304"/>
        <end position="370"/>
    </location>
</feature>
<feature type="domain" description="NodB homology" evidence="3">
    <location>
        <begin position="105"/>
        <end position="228"/>
    </location>
</feature>
<evidence type="ECO:0000256" key="2">
    <source>
        <dbReference type="SAM" id="MobiDB-lite"/>
    </source>
</evidence>
<dbReference type="InterPro" id="IPR002509">
    <property type="entry name" value="NODB_dom"/>
</dbReference>
<protein>
    <submittedName>
        <fullName evidence="4">Polysaccharide deacetylase family protein</fullName>
    </submittedName>
</protein>
<keyword evidence="1" id="KW-0732">Signal</keyword>
<accession>A0ABP3S7Q7</accession>
<evidence type="ECO:0000313" key="4">
    <source>
        <dbReference type="EMBL" id="GAA0627094.1"/>
    </source>
</evidence>
<keyword evidence="5" id="KW-1185">Reference proteome</keyword>
<dbReference type="SUPFAM" id="SSF88713">
    <property type="entry name" value="Glycoside hydrolase/deacetylase"/>
    <property type="match status" value="1"/>
</dbReference>
<dbReference type="InterPro" id="IPR011330">
    <property type="entry name" value="Glyco_hydro/deAcase_b/a-brl"/>
</dbReference>
<evidence type="ECO:0000313" key="5">
    <source>
        <dbReference type="Proteomes" id="UP001500957"/>
    </source>
</evidence>
<feature type="region of interest" description="Disordered" evidence="2">
    <location>
        <begin position="1"/>
        <end position="41"/>
    </location>
</feature>
<name>A0ABP3S7Q7_9ACTN</name>